<evidence type="ECO:0000313" key="1">
    <source>
        <dbReference type="EMBL" id="CAF4396102.1"/>
    </source>
</evidence>
<name>A0A820NTM9_9BILA</name>
<protein>
    <submittedName>
        <fullName evidence="1">Uncharacterized protein</fullName>
    </submittedName>
</protein>
<organism evidence="1 2">
    <name type="scientific">Adineta steineri</name>
    <dbReference type="NCBI Taxonomy" id="433720"/>
    <lineage>
        <taxon>Eukaryota</taxon>
        <taxon>Metazoa</taxon>
        <taxon>Spiralia</taxon>
        <taxon>Gnathifera</taxon>
        <taxon>Rotifera</taxon>
        <taxon>Eurotatoria</taxon>
        <taxon>Bdelloidea</taxon>
        <taxon>Adinetida</taxon>
        <taxon>Adinetidae</taxon>
        <taxon>Adineta</taxon>
    </lineage>
</organism>
<feature type="non-terminal residue" evidence="1">
    <location>
        <position position="104"/>
    </location>
</feature>
<comment type="caution">
    <text evidence="1">The sequence shown here is derived from an EMBL/GenBank/DDBJ whole genome shotgun (WGS) entry which is preliminary data.</text>
</comment>
<dbReference type="EMBL" id="CAJOAY010027111">
    <property type="protein sequence ID" value="CAF4396102.1"/>
    <property type="molecule type" value="Genomic_DNA"/>
</dbReference>
<accession>A0A820NTM9</accession>
<sequence>MTSLTIPAQWLNPQKHLEEWTFRCSTTLNDLVKTGRAASYFRQLVTFLEDENQIVNYHLKLQHNFNRNHELDVHIYFGSISRTSNPPTMPVCISCEPTHELSKT</sequence>
<dbReference type="AlphaFoldDB" id="A0A820NTM9"/>
<dbReference type="Proteomes" id="UP000663881">
    <property type="component" value="Unassembled WGS sequence"/>
</dbReference>
<gene>
    <name evidence="1" type="ORF">OKA104_LOCUS51137</name>
</gene>
<evidence type="ECO:0000313" key="2">
    <source>
        <dbReference type="Proteomes" id="UP000663881"/>
    </source>
</evidence>
<reference evidence="1" key="1">
    <citation type="submission" date="2021-02" db="EMBL/GenBank/DDBJ databases">
        <authorList>
            <person name="Nowell W R."/>
        </authorList>
    </citation>
    <scope>NUCLEOTIDE SEQUENCE</scope>
</reference>
<proteinExistence type="predicted"/>